<dbReference type="PROSITE" id="PS01095">
    <property type="entry name" value="GH18_1"/>
    <property type="match status" value="1"/>
</dbReference>
<feature type="domain" description="GH18" evidence="8">
    <location>
        <begin position="29"/>
        <end position="323"/>
    </location>
</feature>
<keyword evidence="3 5" id="KW-0378">Hydrolase</keyword>
<feature type="signal peptide" evidence="7">
    <location>
        <begin position="1"/>
        <end position="22"/>
    </location>
</feature>
<dbReference type="Proteomes" id="UP000184212">
    <property type="component" value="Unassembled WGS sequence"/>
</dbReference>
<comment type="catalytic activity">
    <reaction evidence="1">
        <text>Random endo-hydrolysis of N-acetyl-beta-D-glucosaminide (1-&gt;4)-beta-linkages in chitin and chitodextrins.</text>
        <dbReference type="EC" id="3.2.1.14"/>
    </reaction>
</comment>
<evidence type="ECO:0000256" key="7">
    <source>
        <dbReference type="SAM" id="SignalP"/>
    </source>
</evidence>
<evidence type="ECO:0000256" key="4">
    <source>
        <dbReference type="ARBA" id="ARBA00023295"/>
    </source>
</evidence>
<dbReference type="OrthoDB" id="9775889at2"/>
<dbReference type="SMART" id="SM00636">
    <property type="entry name" value="Glyco_18"/>
    <property type="match status" value="1"/>
</dbReference>
<dbReference type="InterPro" id="IPR050314">
    <property type="entry name" value="Glycosyl_Hydrlase_18"/>
</dbReference>
<dbReference type="GO" id="GO:0008843">
    <property type="term" value="F:endochitinase activity"/>
    <property type="evidence" value="ECO:0007669"/>
    <property type="project" value="UniProtKB-EC"/>
</dbReference>
<evidence type="ECO:0000256" key="3">
    <source>
        <dbReference type="ARBA" id="ARBA00022801"/>
    </source>
</evidence>
<keyword evidence="10" id="KW-1185">Reference proteome</keyword>
<accession>A0A1M5R8U1</accession>
<dbReference type="InterPro" id="IPR011583">
    <property type="entry name" value="Chitinase_II/V-like_cat"/>
</dbReference>
<dbReference type="Gene3D" id="3.20.20.80">
    <property type="entry name" value="Glycosidases"/>
    <property type="match status" value="1"/>
</dbReference>
<dbReference type="EC" id="3.2.1.14" evidence="2"/>
<dbReference type="SUPFAM" id="SSF51445">
    <property type="entry name" value="(Trans)glycosidases"/>
    <property type="match status" value="1"/>
</dbReference>
<dbReference type="Gene3D" id="3.40.5.30">
    <property type="entry name" value="(Trans)glycosidases - domain 2"/>
    <property type="match status" value="1"/>
</dbReference>
<evidence type="ECO:0000256" key="2">
    <source>
        <dbReference type="ARBA" id="ARBA00012729"/>
    </source>
</evidence>
<evidence type="ECO:0000256" key="6">
    <source>
        <dbReference type="RuleBase" id="RU004453"/>
    </source>
</evidence>
<proteinExistence type="inferred from homology"/>
<dbReference type="PANTHER" id="PTHR11177:SF317">
    <property type="entry name" value="CHITINASE 12-RELATED"/>
    <property type="match status" value="1"/>
</dbReference>
<keyword evidence="4 5" id="KW-0326">Glycosidase</keyword>
<dbReference type="InterPro" id="IPR001223">
    <property type="entry name" value="Glyco_hydro18_cat"/>
</dbReference>
<evidence type="ECO:0000313" key="9">
    <source>
        <dbReference type="EMBL" id="SHH22510.1"/>
    </source>
</evidence>
<reference evidence="9 10" key="1">
    <citation type="submission" date="2016-11" db="EMBL/GenBank/DDBJ databases">
        <authorList>
            <person name="Jaros S."/>
            <person name="Januszkiewicz K."/>
            <person name="Wedrychowicz H."/>
        </authorList>
    </citation>
    <scope>NUCLEOTIDE SEQUENCE [LARGE SCALE GENOMIC DNA]</scope>
    <source>
        <strain evidence="9 10">DSM 24574</strain>
    </source>
</reference>
<organism evidence="9 10">
    <name type="scientific">Chryseolinea serpens</name>
    <dbReference type="NCBI Taxonomy" id="947013"/>
    <lineage>
        <taxon>Bacteria</taxon>
        <taxon>Pseudomonadati</taxon>
        <taxon>Bacteroidota</taxon>
        <taxon>Cytophagia</taxon>
        <taxon>Cytophagales</taxon>
        <taxon>Fulvivirgaceae</taxon>
        <taxon>Chryseolinea</taxon>
    </lineage>
</organism>
<dbReference type="EMBL" id="FQWQ01000002">
    <property type="protein sequence ID" value="SHH22510.1"/>
    <property type="molecule type" value="Genomic_DNA"/>
</dbReference>
<gene>
    <name evidence="9" type="ORF">SAMN04488109_3247</name>
</gene>
<dbReference type="GO" id="GO:0005975">
    <property type="term" value="P:carbohydrate metabolic process"/>
    <property type="evidence" value="ECO:0007669"/>
    <property type="project" value="InterPro"/>
</dbReference>
<dbReference type="PROSITE" id="PS51910">
    <property type="entry name" value="GH18_2"/>
    <property type="match status" value="1"/>
</dbReference>
<dbReference type="STRING" id="947013.SAMN04488109_3247"/>
<dbReference type="InterPro" id="IPR001579">
    <property type="entry name" value="Glyco_hydro_18_chit_AS"/>
</dbReference>
<dbReference type="Pfam" id="PF00704">
    <property type="entry name" value="Glyco_hydro_18"/>
    <property type="match status" value="1"/>
</dbReference>
<dbReference type="RefSeq" id="WP_073135985.1">
    <property type="nucleotide sequence ID" value="NZ_FQWQ01000002.1"/>
</dbReference>
<dbReference type="AlphaFoldDB" id="A0A1M5R8U1"/>
<comment type="similarity">
    <text evidence="6">Belongs to the glycosyl hydrolase 18 family.</text>
</comment>
<name>A0A1M5R8U1_9BACT</name>
<evidence type="ECO:0000256" key="1">
    <source>
        <dbReference type="ARBA" id="ARBA00000822"/>
    </source>
</evidence>
<keyword evidence="7" id="KW-0732">Signal</keyword>
<dbReference type="InterPro" id="IPR017853">
    <property type="entry name" value="GH"/>
</dbReference>
<dbReference type="GO" id="GO:0008061">
    <property type="term" value="F:chitin binding"/>
    <property type="evidence" value="ECO:0007669"/>
    <property type="project" value="InterPro"/>
</dbReference>
<dbReference type="PANTHER" id="PTHR11177">
    <property type="entry name" value="CHITINASE"/>
    <property type="match status" value="1"/>
</dbReference>
<evidence type="ECO:0000313" key="10">
    <source>
        <dbReference type="Proteomes" id="UP000184212"/>
    </source>
</evidence>
<evidence type="ECO:0000259" key="8">
    <source>
        <dbReference type="PROSITE" id="PS51910"/>
    </source>
</evidence>
<evidence type="ECO:0000256" key="5">
    <source>
        <dbReference type="RuleBase" id="RU000489"/>
    </source>
</evidence>
<sequence>MKLFFRIAVIGLALANAAVVRAQPGEEPFRVVGYYSISSALAGEEGVAFKYVTHVNLWFLNPDSVGNFTRDLGALRGFVEKAHKKHVKVLFAIGGGTRQPQYHRLLQDDKRGALIQNLVAEVEKYNVDGVDVDLEGTDIDGNYENFVTELAQALHAKQKLITAAIAVYYKDQFTDKALAQYDFVNVMSYDRTGPWRPDKPGPHATYAHAVEDLDYFGIERKIAPQRMNLGVPFYGYGYGPELTSPATSKTYKDIVATFPGSENVDEWKMPNGHILYYNGIPTIRLKTQLARTKASGIMIWELRGDSKGKKSLLKNIHKASRAKA</sequence>
<feature type="chain" id="PRO_5009913398" description="chitinase" evidence="7">
    <location>
        <begin position="23"/>
        <end position="324"/>
    </location>
</feature>
<protein>
    <recommendedName>
        <fullName evidence="2">chitinase</fullName>
        <ecNumber evidence="2">3.2.1.14</ecNumber>
    </recommendedName>
</protein>